<evidence type="ECO:0008006" key="4">
    <source>
        <dbReference type="Google" id="ProtNLM"/>
    </source>
</evidence>
<dbReference type="EMBL" id="CP026952">
    <property type="protein sequence ID" value="AWB92835.1"/>
    <property type="molecule type" value="Genomic_DNA"/>
</dbReference>
<reference evidence="3" key="1">
    <citation type="submission" date="2018-01" db="EMBL/GenBank/DDBJ databases">
        <authorList>
            <person name="Li J."/>
        </authorList>
    </citation>
    <scope>NUCLEOTIDE SEQUENCE [LARGE SCALE GENOMIC DNA]</scope>
    <source>
        <strain evidence="3">592</strain>
    </source>
</reference>
<protein>
    <recommendedName>
        <fullName evidence="4">DUF4352 domain-containing protein</fullName>
    </recommendedName>
</protein>
<dbReference type="AlphaFoldDB" id="A0A2S0WNC8"/>
<sequence>MAAALVLGGCSSDSEPDEKTKASDAVAVPKGFDVPAGVTLTPGGTKLAQGKPASVVQQVGDRAASAVTVTVARVKKGSMKDFQFFSLDAETKRSTPFYVTVKVKNEGPAGLGGAAVPIFAHDDSNTQLPANDIVGTFKPCPRSTLPKSFLPGASANLCLVYLLPRGRKLVSIDLQPGSAKDAVTWQP</sequence>
<organism evidence="2 3">
    <name type="scientific">Aeromicrobium chenweiae</name>
    <dbReference type="NCBI Taxonomy" id="2079793"/>
    <lineage>
        <taxon>Bacteria</taxon>
        <taxon>Bacillati</taxon>
        <taxon>Actinomycetota</taxon>
        <taxon>Actinomycetes</taxon>
        <taxon>Propionibacteriales</taxon>
        <taxon>Nocardioidaceae</taxon>
        <taxon>Aeromicrobium</taxon>
    </lineage>
</organism>
<accession>A0A2S0WNC8</accession>
<feature type="region of interest" description="Disordered" evidence="1">
    <location>
        <begin position="1"/>
        <end position="23"/>
    </location>
</feature>
<dbReference type="KEGG" id="aez:C3E78_11825"/>
<name>A0A2S0WNC8_9ACTN</name>
<evidence type="ECO:0000313" key="2">
    <source>
        <dbReference type="EMBL" id="AWB92835.1"/>
    </source>
</evidence>
<dbReference type="Proteomes" id="UP000244384">
    <property type="component" value="Chromosome"/>
</dbReference>
<gene>
    <name evidence="2" type="ORF">C3E78_11825</name>
</gene>
<keyword evidence="3" id="KW-1185">Reference proteome</keyword>
<evidence type="ECO:0000313" key="3">
    <source>
        <dbReference type="Proteomes" id="UP000244384"/>
    </source>
</evidence>
<proteinExistence type="predicted"/>
<evidence type="ECO:0000256" key="1">
    <source>
        <dbReference type="SAM" id="MobiDB-lite"/>
    </source>
</evidence>